<evidence type="ECO:0000256" key="2">
    <source>
        <dbReference type="ARBA" id="ARBA00011006"/>
    </source>
</evidence>
<dbReference type="AlphaFoldDB" id="A0A068NPD8"/>
<protein>
    <submittedName>
        <fullName evidence="8">Transglycosylase-associated protein</fullName>
    </submittedName>
</protein>
<evidence type="ECO:0000256" key="7">
    <source>
        <dbReference type="SAM" id="Phobius"/>
    </source>
</evidence>
<organism evidence="8 9">
    <name type="scientific">Fimbriimonas ginsengisoli Gsoil 348</name>
    <dbReference type="NCBI Taxonomy" id="661478"/>
    <lineage>
        <taxon>Bacteria</taxon>
        <taxon>Bacillati</taxon>
        <taxon>Armatimonadota</taxon>
        <taxon>Fimbriimonadia</taxon>
        <taxon>Fimbriimonadales</taxon>
        <taxon>Fimbriimonadaceae</taxon>
        <taxon>Fimbriimonas</taxon>
    </lineage>
</organism>
<accession>A0A068NPD8</accession>
<dbReference type="STRING" id="661478.OP10G_1869"/>
<dbReference type="eggNOG" id="COG2261">
    <property type="taxonomic scope" value="Bacteria"/>
</dbReference>
<keyword evidence="4 7" id="KW-0812">Transmembrane</keyword>
<feature type="transmembrane region" description="Helical" evidence="7">
    <location>
        <begin position="6"/>
        <end position="22"/>
    </location>
</feature>
<dbReference type="OrthoDB" id="9811343at2"/>
<dbReference type="PANTHER" id="PTHR33884:SF3">
    <property type="entry name" value="UPF0410 PROTEIN YMGE"/>
    <property type="match status" value="1"/>
</dbReference>
<dbReference type="InterPro" id="IPR007341">
    <property type="entry name" value="Transgly_assoc"/>
</dbReference>
<dbReference type="HOGENOM" id="CLU_160040_2_3_0"/>
<evidence type="ECO:0000256" key="4">
    <source>
        <dbReference type="ARBA" id="ARBA00022692"/>
    </source>
</evidence>
<name>A0A068NPD8_FIMGI</name>
<proteinExistence type="inferred from homology"/>
<keyword evidence="6 7" id="KW-0472">Membrane</keyword>
<evidence type="ECO:0000256" key="5">
    <source>
        <dbReference type="ARBA" id="ARBA00022989"/>
    </source>
</evidence>
<evidence type="ECO:0000313" key="9">
    <source>
        <dbReference type="Proteomes" id="UP000027982"/>
    </source>
</evidence>
<evidence type="ECO:0000313" key="8">
    <source>
        <dbReference type="EMBL" id="AIE85237.1"/>
    </source>
</evidence>
<dbReference type="Pfam" id="PF04226">
    <property type="entry name" value="Transgly_assoc"/>
    <property type="match status" value="1"/>
</dbReference>
<feature type="transmembrane region" description="Helical" evidence="7">
    <location>
        <begin position="61"/>
        <end position="81"/>
    </location>
</feature>
<sequence>MPHGLLWWIIVGLVAGALAKAITPGTDREPKGCLTTILLGIAGSLIVGFLMTALTGENERGGMIGTIIGATIGAVLLIFGARKLWK</sequence>
<dbReference type="KEGG" id="fgi:OP10G_1869"/>
<dbReference type="PANTHER" id="PTHR33884">
    <property type="entry name" value="UPF0410 PROTEIN YMGE"/>
    <property type="match status" value="1"/>
</dbReference>
<reference evidence="8 9" key="1">
    <citation type="journal article" date="2014" name="PLoS ONE">
        <title>The first complete genome sequence of the class fimbriimonadia in the phylum armatimonadetes.</title>
        <authorList>
            <person name="Hu Z.Y."/>
            <person name="Wang Y.Z."/>
            <person name="Im W.T."/>
            <person name="Wang S.Y."/>
            <person name="Zhao G.P."/>
            <person name="Zheng H.J."/>
            <person name="Quan Z.X."/>
        </authorList>
    </citation>
    <scope>NUCLEOTIDE SEQUENCE [LARGE SCALE GENOMIC DNA]</scope>
    <source>
        <strain evidence="8">Gsoil 348</strain>
    </source>
</reference>
<comment type="similarity">
    <text evidence="2">Belongs to the UPF0410 family.</text>
</comment>
<evidence type="ECO:0000256" key="3">
    <source>
        <dbReference type="ARBA" id="ARBA00022475"/>
    </source>
</evidence>
<dbReference type="Proteomes" id="UP000027982">
    <property type="component" value="Chromosome"/>
</dbReference>
<feature type="transmembrane region" description="Helical" evidence="7">
    <location>
        <begin position="34"/>
        <end position="55"/>
    </location>
</feature>
<dbReference type="GO" id="GO:0005886">
    <property type="term" value="C:plasma membrane"/>
    <property type="evidence" value="ECO:0007669"/>
    <property type="project" value="UniProtKB-SubCell"/>
</dbReference>
<comment type="subcellular location">
    <subcellularLocation>
        <location evidence="1">Cell membrane</location>
        <topology evidence="1">Multi-pass membrane protein</topology>
    </subcellularLocation>
</comment>
<evidence type="ECO:0000256" key="1">
    <source>
        <dbReference type="ARBA" id="ARBA00004651"/>
    </source>
</evidence>
<dbReference type="EMBL" id="CP007139">
    <property type="protein sequence ID" value="AIE85237.1"/>
    <property type="molecule type" value="Genomic_DNA"/>
</dbReference>
<keyword evidence="3" id="KW-1003">Cell membrane</keyword>
<keyword evidence="9" id="KW-1185">Reference proteome</keyword>
<gene>
    <name evidence="8" type="ORF">OP10G_1869</name>
</gene>
<keyword evidence="5 7" id="KW-1133">Transmembrane helix</keyword>
<dbReference type="RefSeq" id="WP_025226174.1">
    <property type="nucleotide sequence ID" value="NZ_CP007139.1"/>
</dbReference>
<evidence type="ECO:0000256" key="6">
    <source>
        <dbReference type="ARBA" id="ARBA00023136"/>
    </source>
</evidence>